<keyword evidence="4" id="KW-1185">Reference proteome</keyword>
<dbReference type="InterPro" id="IPR036388">
    <property type="entry name" value="WH-like_DNA-bd_sf"/>
</dbReference>
<keyword evidence="3" id="KW-0808">Transferase</keyword>
<dbReference type="SUPFAM" id="SSF46785">
    <property type="entry name" value="Winged helix' DNA-binding domain"/>
    <property type="match status" value="1"/>
</dbReference>
<evidence type="ECO:0000313" key="3">
    <source>
        <dbReference type="EMBL" id="TQM13576.1"/>
    </source>
</evidence>
<dbReference type="InterPro" id="IPR043129">
    <property type="entry name" value="ATPase_NBD"/>
</dbReference>
<reference evidence="3 4" key="1">
    <citation type="submission" date="2019-06" db="EMBL/GenBank/DDBJ databases">
        <title>Sequencing the genomes of 1000 actinobacteria strains.</title>
        <authorList>
            <person name="Klenk H.-P."/>
        </authorList>
    </citation>
    <scope>NUCLEOTIDE SEQUENCE [LARGE SCALE GENOMIC DNA]</scope>
    <source>
        <strain evidence="3 4">DSM 45301</strain>
    </source>
</reference>
<dbReference type="RefSeq" id="WP_211365967.1">
    <property type="nucleotide sequence ID" value="NZ_VFPA01000001.1"/>
</dbReference>
<dbReference type="InterPro" id="IPR036390">
    <property type="entry name" value="WH_DNA-bd_sf"/>
</dbReference>
<evidence type="ECO:0000259" key="2">
    <source>
        <dbReference type="Pfam" id="PF12802"/>
    </source>
</evidence>
<keyword evidence="3" id="KW-0418">Kinase</keyword>
<dbReference type="Gene3D" id="1.10.10.10">
    <property type="entry name" value="Winged helix-like DNA-binding domain superfamily/Winged helix DNA-binding domain"/>
    <property type="match status" value="1"/>
</dbReference>
<organism evidence="3 4">
    <name type="scientific">Pseudonocardia kunmingensis</name>
    <dbReference type="NCBI Taxonomy" id="630975"/>
    <lineage>
        <taxon>Bacteria</taxon>
        <taxon>Bacillati</taxon>
        <taxon>Actinomycetota</taxon>
        <taxon>Actinomycetes</taxon>
        <taxon>Pseudonocardiales</taxon>
        <taxon>Pseudonocardiaceae</taxon>
        <taxon>Pseudonocardia</taxon>
    </lineage>
</organism>
<dbReference type="InterPro" id="IPR000835">
    <property type="entry name" value="HTH_MarR-typ"/>
</dbReference>
<dbReference type="AlphaFoldDB" id="A0A543DW71"/>
<gene>
    <name evidence="3" type="ORF">FB558_0327</name>
</gene>
<evidence type="ECO:0000313" key="4">
    <source>
        <dbReference type="Proteomes" id="UP000315677"/>
    </source>
</evidence>
<dbReference type="Proteomes" id="UP000315677">
    <property type="component" value="Unassembled WGS sequence"/>
</dbReference>
<dbReference type="GO" id="GO:0016301">
    <property type="term" value="F:kinase activity"/>
    <property type="evidence" value="ECO:0007669"/>
    <property type="project" value="UniProtKB-KW"/>
</dbReference>
<dbReference type="InterPro" id="IPR000600">
    <property type="entry name" value="ROK"/>
</dbReference>
<protein>
    <submittedName>
        <fullName evidence="3">Putative NBD/HSP70 family sugar kinase</fullName>
    </submittedName>
</protein>
<evidence type="ECO:0000256" key="1">
    <source>
        <dbReference type="ARBA" id="ARBA00006479"/>
    </source>
</evidence>
<comment type="caution">
    <text evidence="3">The sequence shown here is derived from an EMBL/GenBank/DDBJ whole genome shotgun (WGS) entry which is preliminary data.</text>
</comment>
<dbReference type="Pfam" id="PF00480">
    <property type="entry name" value="ROK"/>
    <property type="match status" value="1"/>
</dbReference>
<dbReference type="Gene3D" id="3.30.420.40">
    <property type="match status" value="2"/>
</dbReference>
<feature type="domain" description="HTH marR-type" evidence="2">
    <location>
        <begin position="21"/>
        <end position="67"/>
    </location>
</feature>
<dbReference type="EMBL" id="VFPA01000001">
    <property type="protein sequence ID" value="TQM13576.1"/>
    <property type="molecule type" value="Genomic_DNA"/>
</dbReference>
<dbReference type="InterPro" id="IPR049874">
    <property type="entry name" value="ROK_cs"/>
</dbReference>
<dbReference type="GO" id="GO:0003700">
    <property type="term" value="F:DNA-binding transcription factor activity"/>
    <property type="evidence" value="ECO:0007669"/>
    <property type="project" value="InterPro"/>
</dbReference>
<name>A0A543DW71_9PSEU</name>
<proteinExistence type="inferred from homology"/>
<dbReference type="PROSITE" id="PS01125">
    <property type="entry name" value="ROK"/>
    <property type="match status" value="1"/>
</dbReference>
<comment type="similarity">
    <text evidence="1">Belongs to the ROK (NagC/XylR) family.</text>
</comment>
<dbReference type="SUPFAM" id="SSF53067">
    <property type="entry name" value="Actin-like ATPase domain"/>
    <property type="match status" value="1"/>
</dbReference>
<sequence>MEGSRSAPARPGTNLPRIADFNQAVILNAVRHAPEGLSRVELAELTGLSAQSVSNITRRLLDRELITEAGTLVPAGRGKPRTLLRLHAGGHFAIGVHVDPTVTTVALLDLVGDVVASVRTLPASAASPPRLVEAITAAADGLVAATGVDARRVLGLGIAAPGPLDPGTGVVLEPPLLPGWAHVGLRGLLHEATGYPVVLHKDAAAAALAELWRGPRGSAAALEDFVFLYLGTGLGAGLVVGGELLSGTTNNAGEIGHLMVDTDGPRCNCGQRGCVGAACMPRNLVAEAAGVGLLRRPGTDDREIDELFTDLCALAADGSAPARRILEASAFRLARGAATVSNLLDVRAVVFGGPIWDRISDVYLPILRETLLTTTEARRVHPVTALGSSLGADVGAIGAGCLVLEHAFSTRPATLLLGAREDAVAATP</sequence>
<dbReference type="Pfam" id="PF12802">
    <property type="entry name" value="MarR_2"/>
    <property type="match status" value="1"/>
</dbReference>
<dbReference type="PANTHER" id="PTHR18964:SF173">
    <property type="entry name" value="GLUCOKINASE"/>
    <property type="match status" value="1"/>
</dbReference>
<accession>A0A543DW71</accession>
<dbReference type="PANTHER" id="PTHR18964">
    <property type="entry name" value="ROK (REPRESSOR, ORF, KINASE) FAMILY"/>
    <property type="match status" value="1"/>
</dbReference>